<protein>
    <submittedName>
        <fullName evidence="1">Uncharacterized protein</fullName>
    </submittedName>
</protein>
<keyword evidence="2" id="KW-1185">Reference proteome</keyword>
<sequence>MSAHSCVFPFYHLLVQSGPRHACVQKHALVLVCANECPCVGAFAIANALKVGEVLGSCTRIAPSCMLLQWCARA</sequence>
<comment type="caution">
    <text evidence="1">The sequence shown here is derived from an EMBL/GenBank/DDBJ whole genome shotgun (WGS) entry which is preliminary data.</text>
</comment>
<dbReference type="EMBL" id="MU069836">
    <property type="protein sequence ID" value="KAF5832995.1"/>
    <property type="molecule type" value="Genomic_DNA"/>
</dbReference>
<evidence type="ECO:0000313" key="1">
    <source>
        <dbReference type="EMBL" id="KAF5832995.1"/>
    </source>
</evidence>
<reference evidence="1" key="1">
    <citation type="submission" date="2017-08" db="EMBL/GenBank/DDBJ databases">
        <authorList>
            <person name="Polle J.E."/>
            <person name="Barry K."/>
            <person name="Cushman J."/>
            <person name="Schmutz J."/>
            <person name="Tran D."/>
            <person name="Hathwaick L.T."/>
            <person name="Yim W.C."/>
            <person name="Jenkins J."/>
            <person name="Mckie-Krisberg Z.M."/>
            <person name="Prochnik S."/>
            <person name="Lindquist E."/>
            <person name="Dockter R.B."/>
            <person name="Adam C."/>
            <person name="Molina H."/>
            <person name="Bunkerborg J."/>
            <person name="Jin E."/>
            <person name="Buchheim M."/>
            <person name="Magnuson J."/>
        </authorList>
    </citation>
    <scope>NUCLEOTIDE SEQUENCE</scope>
    <source>
        <strain evidence="1">CCAP 19/18</strain>
    </source>
</reference>
<name>A0ABQ7GEG4_DUNSA</name>
<proteinExistence type="predicted"/>
<dbReference type="Proteomes" id="UP000815325">
    <property type="component" value="Unassembled WGS sequence"/>
</dbReference>
<evidence type="ECO:0000313" key="2">
    <source>
        <dbReference type="Proteomes" id="UP000815325"/>
    </source>
</evidence>
<gene>
    <name evidence="1" type="ORF">DUNSADRAFT_10951</name>
</gene>
<organism evidence="1 2">
    <name type="scientific">Dunaliella salina</name>
    <name type="common">Green alga</name>
    <name type="synonym">Protococcus salinus</name>
    <dbReference type="NCBI Taxonomy" id="3046"/>
    <lineage>
        <taxon>Eukaryota</taxon>
        <taxon>Viridiplantae</taxon>
        <taxon>Chlorophyta</taxon>
        <taxon>core chlorophytes</taxon>
        <taxon>Chlorophyceae</taxon>
        <taxon>CS clade</taxon>
        <taxon>Chlamydomonadales</taxon>
        <taxon>Dunaliellaceae</taxon>
        <taxon>Dunaliella</taxon>
    </lineage>
</organism>
<accession>A0ABQ7GEG4</accession>